<dbReference type="EMBL" id="JAGGLB010000013">
    <property type="protein sequence ID" value="MBP1992302.1"/>
    <property type="molecule type" value="Genomic_DNA"/>
</dbReference>
<keyword evidence="1" id="KW-0812">Transmembrane</keyword>
<comment type="caution">
    <text evidence="2">The sequence shown here is derived from an EMBL/GenBank/DDBJ whole genome shotgun (WGS) entry which is preliminary data.</text>
</comment>
<gene>
    <name evidence="2" type="ORF">J2Z66_003910</name>
</gene>
<dbReference type="Proteomes" id="UP001519287">
    <property type="component" value="Unassembled WGS sequence"/>
</dbReference>
<organism evidence="2 3">
    <name type="scientific">Paenibacillus eucommiae</name>
    <dbReference type="NCBI Taxonomy" id="1355755"/>
    <lineage>
        <taxon>Bacteria</taxon>
        <taxon>Bacillati</taxon>
        <taxon>Bacillota</taxon>
        <taxon>Bacilli</taxon>
        <taxon>Bacillales</taxon>
        <taxon>Paenibacillaceae</taxon>
        <taxon>Paenibacillus</taxon>
    </lineage>
</organism>
<keyword evidence="1" id="KW-0472">Membrane</keyword>
<evidence type="ECO:0000313" key="2">
    <source>
        <dbReference type="EMBL" id="MBP1992302.1"/>
    </source>
</evidence>
<evidence type="ECO:0000313" key="3">
    <source>
        <dbReference type="Proteomes" id="UP001519287"/>
    </source>
</evidence>
<evidence type="ECO:0000256" key="1">
    <source>
        <dbReference type="SAM" id="Phobius"/>
    </source>
</evidence>
<name>A0ABS4IXI7_9BACL</name>
<feature type="transmembrane region" description="Helical" evidence="1">
    <location>
        <begin position="53"/>
        <end position="71"/>
    </location>
</feature>
<proteinExistence type="predicted"/>
<accession>A0ABS4IXI7</accession>
<reference evidence="2 3" key="1">
    <citation type="submission" date="2021-03" db="EMBL/GenBank/DDBJ databases">
        <title>Genomic Encyclopedia of Type Strains, Phase IV (KMG-IV): sequencing the most valuable type-strain genomes for metagenomic binning, comparative biology and taxonomic classification.</title>
        <authorList>
            <person name="Goeker M."/>
        </authorList>
    </citation>
    <scope>NUCLEOTIDE SEQUENCE [LARGE SCALE GENOMIC DNA]</scope>
    <source>
        <strain evidence="2 3">DSM 26048</strain>
    </source>
</reference>
<protein>
    <submittedName>
        <fullName evidence="2">Uncharacterized protein</fullName>
    </submittedName>
</protein>
<feature type="transmembrane region" description="Helical" evidence="1">
    <location>
        <begin position="12"/>
        <end position="41"/>
    </location>
</feature>
<keyword evidence="3" id="KW-1185">Reference proteome</keyword>
<sequence length="74" mass="8757">MGNFNWFRGLYYFSIWIVVGFFLLFGGNWWGKSIFLVYILLIYFMSRLENKKIGQALIVITLLGVILLKIFNLI</sequence>
<keyword evidence="1" id="KW-1133">Transmembrane helix</keyword>